<dbReference type="InterPro" id="IPR000608">
    <property type="entry name" value="UBC"/>
</dbReference>
<dbReference type="AlphaFoldDB" id="A0AA85JUS4"/>
<dbReference type="Gene3D" id="3.10.110.10">
    <property type="entry name" value="Ubiquitin Conjugating Enzyme"/>
    <property type="match status" value="1"/>
</dbReference>
<evidence type="ECO:0000313" key="2">
    <source>
        <dbReference type="Proteomes" id="UP000050795"/>
    </source>
</evidence>
<organism evidence="2 3">
    <name type="scientific">Trichobilharzia regenti</name>
    <name type="common">Nasal bird schistosome</name>
    <dbReference type="NCBI Taxonomy" id="157069"/>
    <lineage>
        <taxon>Eukaryota</taxon>
        <taxon>Metazoa</taxon>
        <taxon>Spiralia</taxon>
        <taxon>Lophotrochozoa</taxon>
        <taxon>Platyhelminthes</taxon>
        <taxon>Trematoda</taxon>
        <taxon>Digenea</taxon>
        <taxon>Strigeidida</taxon>
        <taxon>Schistosomatoidea</taxon>
        <taxon>Schistosomatidae</taxon>
        <taxon>Trichobilharzia</taxon>
    </lineage>
</organism>
<dbReference type="InterPro" id="IPR016135">
    <property type="entry name" value="UBQ-conjugating_enzyme/RWD"/>
</dbReference>
<proteinExistence type="predicted"/>
<reference evidence="3" key="2">
    <citation type="submission" date="2023-11" db="UniProtKB">
        <authorList>
            <consortium name="WormBaseParasite"/>
        </authorList>
    </citation>
    <scope>IDENTIFICATION</scope>
</reference>
<accession>A0AA85JUS4</accession>
<dbReference type="PANTHER" id="PTHR24068">
    <property type="entry name" value="UBIQUITIN-CONJUGATING ENZYME E2"/>
    <property type="match status" value="1"/>
</dbReference>
<keyword evidence="2" id="KW-1185">Reference proteome</keyword>
<feature type="domain" description="UBC core" evidence="1">
    <location>
        <begin position="1"/>
        <end position="160"/>
    </location>
</feature>
<dbReference type="Pfam" id="PF00179">
    <property type="entry name" value="UQ_con"/>
    <property type="match status" value="1"/>
</dbReference>
<reference evidence="2" key="1">
    <citation type="submission" date="2022-06" db="EMBL/GenBank/DDBJ databases">
        <authorList>
            <person name="Berger JAMES D."/>
            <person name="Berger JAMES D."/>
        </authorList>
    </citation>
    <scope>NUCLEOTIDE SEQUENCE [LARGE SCALE GENOMIC DNA]</scope>
</reference>
<sequence>MNYRLLLKEIHDLISVCDEEFSGQVKLYIPDETQPYMIYFTVTPNKGLYEHASFEFSITVTPTYPNESPSVKCYTPIIHPNIDYLCSTDNVCVNLLSSWERCYRIKDVIHAIIFLFYEPNRDDCLNPSGIVDGHYFPPNKSWCEWQKNSEITEEVNTLKVQNEIGESYSPTSWQTSYNSSQYCKEIYARCESSLSNCSSLSSEYQIFTQNVSLLFLEITIEKISSVSEEEIQTFKGCNASRYYYVEFYSCDHSNFEVTAINRSWIPSFPLSEDGKLNLMQKSSQFNPRIVRDKESDFQYSSESIPTGSVYDSDNFEGESDCSSLKRRMIFSKTECFDEVDKECLPETNEVFDVMGSMSFSDFEVLDEYNTFDYFKSDLFFKPNRYYVDQSMILFKRIEKPWWWIFFQTRWAPFIAPGRFYYVEGSKEAEDATYNRIGTCSHLRVELNRLSTKYKNCDNLFLVDSLALSPFSPILNRITRIPPSDIPHRCFKFCWRSIEWLSLTWAWFPPPNTKESEHLILPGAGLLTTMCWISNWIAYASRVELYHSCLGYSRRLSVLPMESMATCCLSPASLVCGHCPLLDGWPLWLLTHASRLMCSWMLSICVSLSDYLSQKSCSLHFVFDDSDEI</sequence>
<evidence type="ECO:0000259" key="1">
    <source>
        <dbReference type="PROSITE" id="PS50127"/>
    </source>
</evidence>
<dbReference type="Proteomes" id="UP000050795">
    <property type="component" value="Unassembled WGS sequence"/>
</dbReference>
<dbReference type="CDD" id="cd23794">
    <property type="entry name" value="UBCc_UBE2F_UBE2M"/>
    <property type="match status" value="1"/>
</dbReference>
<dbReference type="PROSITE" id="PS50127">
    <property type="entry name" value="UBC_2"/>
    <property type="match status" value="1"/>
</dbReference>
<dbReference type="SMART" id="SM00212">
    <property type="entry name" value="UBCc"/>
    <property type="match status" value="1"/>
</dbReference>
<protein>
    <recommendedName>
        <fullName evidence="1">UBC core domain-containing protein</fullName>
    </recommendedName>
</protein>
<dbReference type="SUPFAM" id="SSF54495">
    <property type="entry name" value="UBC-like"/>
    <property type="match status" value="1"/>
</dbReference>
<evidence type="ECO:0000313" key="3">
    <source>
        <dbReference type="WBParaSite" id="TREG1_43810.1"/>
    </source>
</evidence>
<dbReference type="WBParaSite" id="TREG1_43810.1">
    <property type="protein sequence ID" value="TREG1_43810.1"/>
    <property type="gene ID" value="TREG1_43810"/>
</dbReference>
<name>A0AA85JUS4_TRIRE</name>